<comment type="caution">
    <text evidence="2">The sequence shown here is derived from an EMBL/GenBank/DDBJ whole genome shotgun (WGS) entry which is preliminary data.</text>
</comment>
<evidence type="ECO:0000313" key="2">
    <source>
        <dbReference type="EMBL" id="KAK7692892.1"/>
    </source>
</evidence>
<keyword evidence="1" id="KW-1133">Transmembrane helix</keyword>
<evidence type="ECO:0000256" key="1">
    <source>
        <dbReference type="SAM" id="Phobius"/>
    </source>
</evidence>
<keyword evidence="3" id="KW-1185">Reference proteome</keyword>
<dbReference type="Proteomes" id="UP001385951">
    <property type="component" value="Unassembled WGS sequence"/>
</dbReference>
<evidence type="ECO:0000313" key="3">
    <source>
        <dbReference type="Proteomes" id="UP001385951"/>
    </source>
</evidence>
<keyword evidence="1" id="KW-0812">Transmembrane</keyword>
<name>A0AAW0GSJ3_9APHY</name>
<proteinExistence type="predicted"/>
<protein>
    <submittedName>
        <fullName evidence="2">Uncharacterized protein</fullName>
    </submittedName>
</protein>
<dbReference type="AlphaFoldDB" id="A0AAW0GSJ3"/>
<sequence length="150" mass="17276">MYYVRNPRDNLILKTAIFILWVIDMAHLILLSQAFYTYTITNYGNQLQLFQIRWGINGLVILTRLSSTRVCSTTGRFHYSPYEVNSIYTYRIWILSGRNYLLMAGIAIMSGVVFGFGLYFSVRSIELGSFLTLQSISVSQLGYQNSRNDP</sequence>
<feature type="transmembrane region" description="Helical" evidence="1">
    <location>
        <begin position="12"/>
        <end position="36"/>
    </location>
</feature>
<dbReference type="EMBL" id="JASBNA010000004">
    <property type="protein sequence ID" value="KAK7692892.1"/>
    <property type="molecule type" value="Genomic_DNA"/>
</dbReference>
<gene>
    <name evidence="2" type="ORF">QCA50_004527</name>
</gene>
<keyword evidence="1" id="KW-0472">Membrane</keyword>
<feature type="transmembrane region" description="Helical" evidence="1">
    <location>
        <begin position="100"/>
        <end position="122"/>
    </location>
</feature>
<accession>A0AAW0GSJ3</accession>
<organism evidence="2 3">
    <name type="scientific">Cerrena zonata</name>
    <dbReference type="NCBI Taxonomy" id="2478898"/>
    <lineage>
        <taxon>Eukaryota</taxon>
        <taxon>Fungi</taxon>
        <taxon>Dikarya</taxon>
        <taxon>Basidiomycota</taxon>
        <taxon>Agaricomycotina</taxon>
        <taxon>Agaricomycetes</taxon>
        <taxon>Polyporales</taxon>
        <taxon>Cerrenaceae</taxon>
        <taxon>Cerrena</taxon>
    </lineage>
</organism>
<reference evidence="2 3" key="1">
    <citation type="submission" date="2022-09" db="EMBL/GenBank/DDBJ databases">
        <authorList>
            <person name="Palmer J.M."/>
        </authorList>
    </citation>
    <scope>NUCLEOTIDE SEQUENCE [LARGE SCALE GENOMIC DNA]</scope>
    <source>
        <strain evidence="2 3">DSM 7382</strain>
    </source>
</reference>